<evidence type="ECO:0000256" key="7">
    <source>
        <dbReference type="ARBA" id="ARBA00023242"/>
    </source>
</evidence>
<comment type="similarity">
    <text evidence="2 9">Belongs to the DEAD box helicase family. DEAH subfamily. FANCM sub-subfamily.</text>
</comment>
<feature type="domain" description="Helicase ATP-binding" evidence="11">
    <location>
        <begin position="141"/>
        <end position="309"/>
    </location>
</feature>
<dbReference type="GO" id="GO:0005634">
    <property type="term" value="C:nucleus"/>
    <property type="evidence" value="ECO:0007669"/>
    <property type="project" value="UniProtKB-SubCell"/>
</dbReference>
<evidence type="ECO:0000259" key="11">
    <source>
        <dbReference type="PROSITE" id="PS51192"/>
    </source>
</evidence>
<dbReference type="STRING" id="45607.A0A2T0FD51"/>
<dbReference type="AlphaFoldDB" id="A0A2T0FD51"/>
<comment type="function">
    <text evidence="9">ATP-dependent DNA helicase involved in DNA damage repair by homologous recombination and in genome maintenance. Capable of unwinding D-loops. Plays a role in limiting crossover recombinants during mitotic DNA double-strand break (DSB) repair. Component of a FANCM-MHF complex which promotes gene conversion at blocked replication forks, probably by reversal of the stalled fork.</text>
</comment>
<dbReference type="GO" id="GO:0016887">
    <property type="term" value="F:ATP hydrolysis activity"/>
    <property type="evidence" value="ECO:0007669"/>
    <property type="project" value="RHEA"/>
</dbReference>
<comment type="subunit">
    <text evidence="9">Interacts with the MHF histone-fold complex to form the FANCM-MHF complex.</text>
</comment>
<evidence type="ECO:0000256" key="5">
    <source>
        <dbReference type="ARBA" id="ARBA00022806"/>
    </source>
</evidence>
<evidence type="ECO:0000256" key="6">
    <source>
        <dbReference type="ARBA" id="ARBA00022840"/>
    </source>
</evidence>
<feature type="region of interest" description="Disordered" evidence="10">
    <location>
        <begin position="37"/>
        <end position="65"/>
    </location>
</feature>
<dbReference type="InterPro" id="IPR039686">
    <property type="entry name" value="FANCM/Mph1-like_ID"/>
</dbReference>
<dbReference type="InterPro" id="IPR044749">
    <property type="entry name" value="FANCM_DEXDc"/>
</dbReference>
<dbReference type="CDD" id="cd12091">
    <property type="entry name" value="FANCM_ID"/>
    <property type="match status" value="1"/>
</dbReference>
<keyword evidence="3" id="KW-0547">Nucleotide-binding</keyword>
<dbReference type="SMART" id="SM00490">
    <property type="entry name" value="HELICc"/>
    <property type="match status" value="1"/>
</dbReference>
<accession>A0A2T0FD51</accession>
<reference evidence="13 14" key="1">
    <citation type="submission" date="2017-04" db="EMBL/GenBank/DDBJ databases">
        <title>Genome sequencing of [Candida] sorbophila.</title>
        <authorList>
            <person name="Ahn J.O."/>
        </authorList>
    </citation>
    <scope>NUCLEOTIDE SEQUENCE [LARGE SCALE GENOMIC DNA]</scope>
    <source>
        <strain evidence="13 14">DS02</strain>
    </source>
</reference>
<evidence type="ECO:0000256" key="3">
    <source>
        <dbReference type="ARBA" id="ARBA00022741"/>
    </source>
</evidence>
<keyword evidence="14" id="KW-1185">Reference proteome</keyword>
<dbReference type="GO" id="GO:0005524">
    <property type="term" value="F:ATP binding"/>
    <property type="evidence" value="ECO:0007669"/>
    <property type="project" value="UniProtKB-UniRule"/>
</dbReference>
<dbReference type="GO" id="GO:0009378">
    <property type="term" value="F:four-way junction helicase activity"/>
    <property type="evidence" value="ECO:0007669"/>
    <property type="project" value="TreeGrafter"/>
</dbReference>
<feature type="domain" description="Helicase C-terminal" evidence="12">
    <location>
        <begin position="483"/>
        <end position="647"/>
    </location>
</feature>
<dbReference type="Gene3D" id="3.40.50.300">
    <property type="entry name" value="P-loop containing nucleotide triphosphate hydrolases"/>
    <property type="match status" value="2"/>
</dbReference>
<dbReference type="CDD" id="cd18033">
    <property type="entry name" value="DEXDc_FANCM"/>
    <property type="match status" value="1"/>
</dbReference>
<organism evidence="13 14">
    <name type="scientific">Wickerhamiella sorbophila</name>
    <dbReference type="NCBI Taxonomy" id="45607"/>
    <lineage>
        <taxon>Eukaryota</taxon>
        <taxon>Fungi</taxon>
        <taxon>Dikarya</taxon>
        <taxon>Ascomycota</taxon>
        <taxon>Saccharomycotina</taxon>
        <taxon>Dipodascomycetes</taxon>
        <taxon>Dipodascales</taxon>
        <taxon>Trichomonascaceae</taxon>
        <taxon>Wickerhamiella</taxon>
    </lineage>
</organism>
<gene>
    <name evidence="13" type="ORF">B9G98_00521</name>
</gene>
<dbReference type="RefSeq" id="XP_024662847.1">
    <property type="nucleotide sequence ID" value="XM_024807079.1"/>
</dbReference>
<dbReference type="GO" id="GO:0000400">
    <property type="term" value="F:four-way junction DNA binding"/>
    <property type="evidence" value="ECO:0007669"/>
    <property type="project" value="TreeGrafter"/>
</dbReference>
<evidence type="ECO:0000313" key="14">
    <source>
        <dbReference type="Proteomes" id="UP000238350"/>
    </source>
</evidence>
<dbReference type="Pfam" id="PF00271">
    <property type="entry name" value="Helicase_C"/>
    <property type="match status" value="1"/>
</dbReference>
<proteinExistence type="inferred from homology"/>
<dbReference type="InterPro" id="IPR001650">
    <property type="entry name" value="Helicase_C-like"/>
</dbReference>
<evidence type="ECO:0000259" key="12">
    <source>
        <dbReference type="PROSITE" id="PS51194"/>
    </source>
</evidence>
<evidence type="ECO:0000256" key="10">
    <source>
        <dbReference type="SAM" id="MobiDB-lite"/>
    </source>
</evidence>
<evidence type="ECO:0000256" key="1">
    <source>
        <dbReference type="ARBA" id="ARBA00004123"/>
    </source>
</evidence>
<dbReference type="PROSITE" id="PS51192">
    <property type="entry name" value="HELICASE_ATP_BIND_1"/>
    <property type="match status" value="1"/>
</dbReference>
<dbReference type="InterPro" id="IPR014001">
    <property type="entry name" value="Helicase_ATP-bd"/>
</dbReference>
<dbReference type="EMBL" id="NDIQ01000001">
    <property type="protein sequence ID" value="PRT52901.1"/>
    <property type="molecule type" value="Genomic_DNA"/>
</dbReference>
<feature type="compositionally biased region" description="Basic and acidic residues" evidence="10">
    <location>
        <begin position="707"/>
        <end position="716"/>
    </location>
</feature>
<evidence type="ECO:0000256" key="9">
    <source>
        <dbReference type="RuleBase" id="RU367027"/>
    </source>
</evidence>
<dbReference type="Proteomes" id="UP000238350">
    <property type="component" value="Unassembled WGS sequence"/>
</dbReference>
<dbReference type="Gene3D" id="1.20.1320.20">
    <property type="entry name" value="hef helicase domain"/>
    <property type="match status" value="1"/>
</dbReference>
<sequence>MANERSNEIVLSDSDEELDFSSLSSVNASEKVVIDLSSDDIDPSGIVPPQPRKTADSRPASSAPRMVQTKLPFVSSSPVGVTIRSSPVSSRDSNSITGTRIFDLSSQPPDETPTHHAIDYEKAKAFVYPVDYPVRDYQRNIIRKALLKNVMCALPTGLGKTFIASIVMLNWFRWTKDAKIIFVAPTRPLVSQQVTSFLEISGVSVNTTCAFIQDLVKRNQRAEQWQTKRVFFATPQTVVNDINAGLLDPQSVVCLVVDEAHRATGNHSYVELVKLLDENKSFRILALTATPSGHFEGVQEVIDNLHISHTEFRSDSSLDLRPYLHNKKVERIVTPFSKEQQELIELVGDLLTPFMPTLLNNKVIYNRDPTSLHHFQLLEGLKKYSASPAARSGSPIVFQVRAAAKIVLSVLYAMGLLKTHGIYPFYERMRTLQAEYDDKKGKAGKNLTKMVTDKAFQRIMQTCQQLIYEPSGQRRLDFFGHPKLERLVEIVKNFFLTAGASGLMIIFAEFRDSAAEIMWVLKNHCSDYVEPSLFVGQASKQGGVSVKGMSQKEQRQIIDKFKTGEINVLIATSIAEEGLDIGQVQCIVCYDQSQSPIRSIQRMGRTGRKGDGSVYLLMTEKEKDKNILAVQGHKHIQKLVETSSAGGKMLVYHESSRIIPAECSPKYEEIKITVPQENLDALSAGDILDAMRAFIPRKRTTTKRKRAESPEEEKPQQKQFTTAFDAWKSEDMTTSADLP</sequence>
<dbReference type="SUPFAM" id="SSF52540">
    <property type="entry name" value="P-loop containing nucleoside triphosphate hydrolases"/>
    <property type="match status" value="1"/>
</dbReference>
<dbReference type="OrthoDB" id="164902at2759"/>
<keyword evidence="5 13" id="KW-0347">Helicase</keyword>
<feature type="region of interest" description="Disordered" evidence="10">
    <location>
        <begin position="698"/>
        <end position="739"/>
    </location>
</feature>
<dbReference type="InterPro" id="IPR027417">
    <property type="entry name" value="P-loop_NTPase"/>
</dbReference>
<keyword evidence="4" id="KW-0378">Hydrolase</keyword>
<evidence type="ECO:0000313" key="13">
    <source>
        <dbReference type="EMBL" id="PRT52901.1"/>
    </source>
</evidence>
<dbReference type="FunFam" id="3.40.50.300:FF:000861">
    <property type="entry name" value="Fanconi anemia, complementation group M"/>
    <property type="match status" value="1"/>
</dbReference>
<keyword evidence="6" id="KW-0067">ATP-binding</keyword>
<evidence type="ECO:0000256" key="2">
    <source>
        <dbReference type="ARBA" id="ARBA00009889"/>
    </source>
</evidence>
<dbReference type="PANTHER" id="PTHR14025">
    <property type="entry name" value="FANCONI ANEMIA GROUP M FANCM FAMILY MEMBER"/>
    <property type="match status" value="1"/>
</dbReference>
<dbReference type="InterPro" id="IPR006935">
    <property type="entry name" value="Helicase/UvrB_N"/>
</dbReference>
<dbReference type="GO" id="GO:0045003">
    <property type="term" value="P:double-strand break repair via synthesis-dependent strand annealing"/>
    <property type="evidence" value="ECO:0007669"/>
    <property type="project" value="TreeGrafter"/>
</dbReference>
<keyword evidence="7" id="KW-0539">Nucleus</keyword>
<dbReference type="Pfam" id="PF04851">
    <property type="entry name" value="ResIII"/>
    <property type="match status" value="1"/>
</dbReference>
<dbReference type="GO" id="GO:0043138">
    <property type="term" value="F:3'-5' DNA helicase activity"/>
    <property type="evidence" value="ECO:0007669"/>
    <property type="project" value="InterPro"/>
</dbReference>
<comment type="catalytic activity">
    <reaction evidence="8 9">
        <text>ATP + H2O = ADP + phosphate + H(+)</text>
        <dbReference type="Rhea" id="RHEA:13065"/>
        <dbReference type="ChEBI" id="CHEBI:15377"/>
        <dbReference type="ChEBI" id="CHEBI:15378"/>
        <dbReference type="ChEBI" id="CHEBI:30616"/>
        <dbReference type="ChEBI" id="CHEBI:43474"/>
        <dbReference type="ChEBI" id="CHEBI:456216"/>
        <dbReference type="EC" id="3.6.4.12"/>
    </reaction>
</comment>
<dbReference type="SMART" id="SM00487">
    <property type="entry name" value="DEXDc"/>
    <property type="match status" value="1"/>
</dbReference>
<comment type="subcellular location">
    <subcellularLocation>
        <location evidence="1 9">Nucleus</location>
    </subcellularLocation>
</comment>
<protein>
    <recommendedName>
        <fullName evidence="9">ATP-dependent DNA helicase</fullName>
        <ecNumber evidence="9">3.6.4.12</ecNumber>
    </recommendedName>
</protein>
<evidence type="ECO:0000256" key="8">
    <source>
        <dbReference type="ARBA" id="ARBA00047995"/>
    </source>
</evidence>
<comment type="caution">
    <text evidence="13">The sequence shown here is derived from an EMBL/GenBank/DDBJ whole genome shotgun (WGS) entry which is preliminary data.</text>
</comment>
<dbReference type="GeneID" id="36514270"/>
<name>A0A2T0FD51_9ASCO</name>
<evidence type="ECO:0000256" key="4">
    <source>
        <dbReference type="ARBA" id="ARBA00022801"/>
    </source>
</evidence>
<dbReference type="GO" id="GO:0036297">
    <property type="term" value="P:interstrand cross-link repair"/>
    <property type="evidence" value="ECO:0007669"/>
    <property type="project" value="TreeGrafter"/>
</dbReference>
<dbReference type="EC" id="3.6.4.12" evidence="9"/>
<dbReference type="PROSITE" id="PS51194">
    <property type="entry name" value="HELICASE_CTER"/>
    <property type="match status" value="1"/>
</dbReference>
<dbReference type="PANTHER" id="PTHR14025:SF20">
    <property type="entry name" value="FANCONI ANEMIA GROUP M PROTEIN"/>
    <property type="match status" value="1"/>
</dbReference>